<evidence type="ECO:0000256" key="2">
    <source>
        <dbReference type="ARBA" id="ARBA00023315"/>
    </source>
</evidence>
<dbReference type="InterPro" id="IPR000182">
    <property type="entry name" value="GNAT_dom"/>
</dbReference>
<dbReference type="SUPFAM" id="SSF55729">
    <property type="entry name" value="Acyl-CoA N-acyltransferases (Nat)"/>
    <property type="match status" value="1"/>
</dbReference>
<dbReference type="CDD" id="cd04301">
    <property type="entry name" value="NAT_SF"/>
    <property type="match status" value="1"/>
</dbReference>
<dbReference type="EMBL" id="JACHBG010000026">
    <property type="protein sequence ID" value="MBB6488779.1"/>
    <property type="molecule type" value="Genomic_DNA"/>
</dbReference>
<evidence type="ECO:0000259" key="3">
    <source>
        <dbReference type="PROSITE" id="PS51186"/>
    </source>
</evidence>
<dbReference type="Proteomes" id="UP000565576">
    <property type="component" value="Unassembled WGS sequence"/>
</dbReference>
<feature type="domain" description="N-acetyltransferase" evidence="3">
    <location>
        <begin position="4"/>
        <end position="166"/>
    </location>
</feature>
<dbReference type="Pfam" id="PF00583">
    <property type="entry name" value="Acetyltransf_1"/>
    <property type="match status" value="1"/>
</dbReference>
<evidence type="ECO:0000313" key="4">
    <source>
        <dbReference type="EMBL" id="MBB6488779.1"/>
    </source>
</evidence>
<dbReference type="GO" id="GO:0005840">
    <property type="term" value="C:ribosome"/>
    <property type="evidence" value="ECO:0007669"/>
    <property type="project" value="UniProtKB-KW"/>
</dbReference>
<keyword evidence="2" id="KW-0012">Acyltransferase</keyword>
<dbReference type="RefSeq" id="WP_184710496.1">
    <property type="nucleotide sequence ID" value="NZ_JACHBG010000026.1"/>
</dbReference>
<dbReference type="Gene3D" id="3.40.630.30">
    <property type="match status" value="1"/>
</dbReference>
<evidence type="ECO:0000313" key="5">
    <source>
        <dbReference type="Proteomes" id="UP000565576"/>
    </source>
</evidence>
<dbReference type="PANTHER" id="PTHR43420:SF47">
    <property type="entry name" value="N-ACETYLTRANSFERASE DOMAIN-CONTAINING PROTEIN"/>
    <property type="match status" value="1"/>
</dbReference>
<name>A0A7X0IX60_9HYPH</name>
<protein>
    <submittedName>
        <fullName evidence="4">Ribosomal protein S18 acetylase RimI-like enzyme</fullName>
    </submittedName>
</protein>
<keyword evidence="1" id="KW-0808">Transferase</keyword>
<dbReference type="PROSITE" id="PS51186">
    <property type="entry name" value="GNAT"/>
    <property type="match status" value="1"/>
</dbReference>
<reference evidence="4 5" key="1">
    <citation type="submission" date="2020-08" db="EMBL/GenBank/DDBJ databases">
        <title>Genomic Encyclopedia of Type Strains, Phase IV (KMG-V): Genome sequencing to study the core and pangenomes of soil and plant-associated prokaryotes.</title>
        <authorList>
            <person name="Whitman W."/>
        </authorList>
    </citation>
    <scope>NUCLEOTIDE SEQUENCE [LARGE SCALE GENOMIC DNA]</scope>
    <source>
        <strain evidence="4 5">SEMIA 4060</strain>
    </source>
</reference>
<dbReference type="GO" id="GO:0016747">
    <property type="term" value="F:acyltransferase activity, transferring groups other than amino-acyl groups"/>
    <property type="evidence" value="ECO:0007669"/>
    <property type="project" value="InterPro"/>
</dbReference>
<dbReference type="AlphaFoldDB" id="A0A7X0IX60"/>
<gene>
    <name evidence="4" type="ORF">GGD46_006100</name>
</gene>
<keyword evidence="4" id="KW-0689">Ribosomal protein</keyword>
<organism evidence="4 5">
    <name type="scientific">Rhizobium lusitanum</name>
    <dbReference type="NCBI Taxonomy" id="293958"/>
    <lineage>
        <taxon>Bacteria</taxon>
        <taxon>Pseudomonadati</taxon>
        <taxon>Pseudomonadota</taxon>
        <taxon>Alphaproteobacteria</taxon>
        <taxon>Hyphomicrobiales</taxon>
        <taxon>Rhizobiaceae</taxon>
        <taxon>Rhizobium/Agrobacterium group</taxon>
        <taxon>Rhizobium</taxon>
    </lineage>
</organism>
<dbReference type="InterPro" id="IPR050680">
    <property type="entry name" value="YpeA/RimI_acetyltransf"/>
</dbReference>
<evidence type="ECO:0000256" key="1">
    <source>
        <dbReference type="ARBA" id="ARBA00022679"/>
    </source>
</evidence>
<dbReference type="InterPro" id="IPR016181">
    <property type="entry name" value="Acyl_CoA_acyltransferase"/>
</dbReference>
<accession>A0A7X0IX60</accession>
<proteinExistence type="predicted"/>
<dbReference type="PANTHER" id="PTHR43420">
    <property type="entry name" value="ACETYLTRANSFERASE"/>
    <property type="match status" value="1"/>
</dbReference>
<sequence>MQRFSIRRLERGDALAFSDIRLEGLSRHPEAFGASYEDEMLYTETQVADRIANNIIFGGFADDGALLGVIGVGRSGAAKLRHIASIWGIYVRPQARGTGLSRQLMGAAVDEAKATCRSIRLCVVSSNKAAIRLYETFGFKAWATEREALKVGDVYHDEILMRLDTEG</sequence>
<comment type="caution">
    <text evidence="4">The sequence shown here is derived from an EMBL/GenBank/DDBJ whole genome shotgun (WGS) entry which is preliminary data.</text>
</comment>
<keyword evidence="4" id="KW-0687">Ribonucleoprotein</keyword>